<dbReference type="Pfam" id="PF13884">
    <property type="entry name" value="Peptidase_S74"/>
    <property type="match status" value="1"/>
</dbReference>
<evidence type="ECO:0000313" key="2">
    <source>
        <dbReference type="EMBL" id="OFJ48092.1"/>
    </source>
</evidence>
<gene>
    <name evidence="2" type="ORF">BA896_002980</name>
</gene>
<comment type="caution">
    <text evidence="2">The sequence shown here is derived from an EMBL/GenBank/DDBJ whole genome shotgun (WGS) entry which is preliminary data.</text>
</comment>
<dbReference type="EMBL" id="MAQB02000001">
    <property type="protein sequence ID" value="OFJ48092.1"/>
    <property type="molecule type" value="Genomic_DNA"/>
</dbReference>
<protein>
    <recommendedName>
        <fullName evidence="1">Peptidase S74 domain-containing protein</fullName>
    </recommendedName>
</protein>
<evidence type="ECO:0000259" key="1">
    <source>
        <dbReference type="PROSITE" id="PS51688"/>
    </source>
</evidence>
<accession>A0A1E8PP70</accession>
<organism evidence="2 3">
    <name type="scientific">Janthinobacterium lividum</name>
    <dbReference type="NCBI Taxonomy" id="29581"/>
    <lineage>
        <taxon>Bacteria</taxon>
        <taxon>Pseudomonadati</taxon>
        <taxon>Pseudomonadota</taxon>
        <taxon>Betaproteobacteria</taxon>
        <taxon>Burkholderiales</taxon>
        <taxon>Oxalobacteraceae</taxon>
        <taxon>Janthinobacterium</taxon>
    </lineage>
</organism>
<sequence length="105" mass="11401">MAGNVSAYSDARLKKNWTNMPIDFVERWAKVRAGTYERIDSGEVQVGLAAQDVQEIMPNATPLMADGYLALSYGSAAAVATVELAKEVVELRKLVKLLMEKVGAV</sequence>
<dbReference type="PROSITE" id="PS51688">
    <property type="entry name" value="ICA"/>
    <property type="match status" value="1"/>
</dbReference>
<dbReference type="InterPro" id="IPR036388">
    <property type="entry name" value="WH-like_DNA-bd_sf"/>
</dbReference>
<name>A0A1E8PP70_9BURK</name>
<feature type="domain" description="Peptidase S74" evidence="1">
    <location>
        <begin position="9"/>
        <end position="98"/>
    </location>
</feature>
<reference evidence="2 3" key="1">
    <citation type="submission" date="2016-10" db="EMBL/GenBank/DDBJ databases">
        <title>Updated version of Genome Assembly of Janthinobacterium lividum ERGS5:01.</title>
        <authorList>
            <person name="Kumar R."/>
            <person name="Acharya V."/>
            <person name="Singh D."/>
        </authorList>
    </citation>
    <scope>NUCLEOTIDE SEQUENCE [LARGE SCALE GENOMIC DNA]</scope>
    <source>
        <strain evidence="2 3">ERGS5:01</strain>
    </source>
</reference>
<dbReference type="AlphaFoldDB" id="A0A1E8PP70"/>
<dbReference type="InterPro" id="IPR030392">
    <property type="entry name" value="S74_ICA"/>
</dbReference>
<dbReference type="Proteomes" id="UP000092634">
    <property type="component" value="Unassembled WGS sequence"/>
</dbReference>
<evidence type="ECO:0000313" key="3">
    <source>
        <dbReference type="Proteomes" id="UP000092634"/>
    </source>
</evidence>
<proteinExistence type="predicted"/>
<dbReference type="Gene3D" id="1.10.10.10">
    <property type="entry name" value="Winged helix-like DNA-binding domain superfamily/Winged helix DNA-binding domain"/>
    <property type="match status" value="1"/>
</dbReference>